<feature type="compositionally biased region" description="Basic and acidic residues" evidence="1">
    <location>
        <begin position="32"/>
        <end position="46"/>
    </location>
</feature>
<protein>
    <submittedName>
        <fullName evidence="2">Uncharacterized protein</fullName>
    </submittedName>
</protein>
<evidence type="ECO:0000313" key="2">
    <source>
        <dbReference type="EMBL" id="KAG2307011.1"/>
    </source>
</evidence>
<dbReference type="Proteomes" id="UP000886595">
    <property type="component" value="Unassembled WGS sequence"/>
</dbReference>
<evidence type="ECO:0000313" key="3">
    <source>
        <dbReference type="Proteomes" id="UP000886595"/>
    </source>
</evidence>
<accession>A0A8X7VAC6</accession>
<dbReference type="AlphaFoldDB" id="A0A8X7VAC6"/>
<gene>
    <name evidence="2" type="ORF">Bca52824_026759</name>
</gene>
<feature type="compositionally biased region" description="Basic and acidic residues" evidence="1">
    <location>
        <begin position="108"/>
        <end position="117"/>
    </location>
</feature>
<proteinExistence type="predicted"/>
<sequence length="377" mass="43428">MHRLHNWRLRKASPEMVSPPALGRVTCSQSASDRKPNPKITRRGEVGDESPISGLNLLAEEVEKGTWSDNVYKDPQENSCRILTVWPHPEYYVLPEEQAGKASPTNSEDYKTPREDDPMNESRTPDVGMTKWSRYLTRSSKIAELEGKCIPISSTKKDDLQTKRIPRRSIKIGGLQETKYTPLAELEKAQFKEEFKIVIGIHVSNQFFLPRQRIGSLPRFVWIGWRHLVISLILRVTFVIRLASTFARAVIVASAAAFARAGWRNDPHYADMKQHKRDYDWLECVAYAHYCIPKKCACGGPTTVETDERGRYYYVCKVYEDDGLHIRHGCFSAIEEELDELKKQYREEVSLRCKLQYELAVMSTEIKELKKQIMGSR</sequence>
<feature type="compositionally biased region" description="Basic residues" evidence="1">
    <location>
        <begin position="1"/>
        <end position="11"/>
    </location>
</feature>
<keyword evidence="3" id="KW-1185">Reference proteome</keyword>
<name>A0A8X7VAC6_BRACI</name>
<comment type="caution">
    <text evidence="2">The sequence shown here is derived from an EMBL/GenBank/DDBJ whole genome shotgun (WGS) entry which is preliminary data.</text>
</comment>
<reference evidence="2 3" key="1">
    <citation type="submission" date="2020-02" db="EMBL/GenBank/DDBJ databases">
        <authorList>
            <person name="Ma Q."/>
            <person name="Huang Y."/>
            <person name="Song X."/>
            <person name="Pei D."/>
        </authorList>
    </citation>
    <scope>NUCLEOTIDE SEQUENCE [LARGE SCALE GENOMIC DNA]</scope>
    <source>
        <strain evidence="2">Sxm20200214</strain>
        <tissue evidence="2">Leaf</tissue>
    </source>
</reference>
<feature type="region of interest" description="Disordered" evidence="1">
    <location>
        <begin position="1"/>
        <end position="52"/>
    </location>
</feature>
<dbReference type="EMBL" id="JAAMPC010000006">
    <property type="protein sequence ID" value="KAG2307011.1"/>
    <property type="molecule type" value="Genomic_DNA"/>
</dbReference>
<organism evidence="2 3">
    <name type="scientific">Brassica carinata</name>
    <name type="common">Ethiopian mustard</name>
    <name type="synonym">Abyssinian cabbage</name>
    <dbReference type="NCBI Taxonomy" id="52824"/>
    <lineage>
        <taxon>Eukaryota</taxon>
        <taxon>Viridiplantae</taxon>
        <taxon>Streptophyta</taxon>
        <taxon>Embryophyta</taxon>
        <taxon>Tracheophyta</taxon>
        <taxon>Spermatophyta</taxon>
        <taxon>Magnoliopsida</taxon>
        <taxon>eudicotyledons</taxon>
        <taxon>Gunneridae</taxon>
        <taxon>Pentapetalae</taxon>
        <taxon>rosids</taxon>
        <taxon>malvids</taxon>
        <taxon>Brassicales</taxon>
        <taxon>Brassicaceae</taxon>
        <taxon>Brassiceae</taxon>
        <taxon>Brassica</taxon>
    </lineage>
</organism>
<evidence type="ECO:0000256" key="1">
    <source>
        <dbReference type="SAM" id="MobiDB-lite"/>
    </source>
</evidence>
<feature type="region of interest" description="Disordered" evidence="1">
    <location>
        <begin position="95"/>
        <end position="127"/>
    </location>
</feature>